<evidence type="ECO:0000256" key="1">
    <source>
        <dbReference type="SAM" id="MobiDB-lite"/>
    </source>
</evidence>
<comment type="caution">
    <text evidence="2">The sequence shown here is derived from an EMBL/GenBank/DDBJ whole genome shotgun (WGS) entry which is preliminary data.</text>
</comment>
<accession>A0A645DQQ5</accession>
<feature type="region of interest" description="Disordered" evidence="1">
    <location>
        <begin position="1"/>
        <end position="61"/>
    </location>
</feature>
<protein>
    <submittedName>
        <fullName evidence="2">Uncharacterized protein</fullName>
    </submittedName>
</protein>
<dbReference type="EMBL" id="VSSQ01038816">
    <property type="protein sequence ID" value="MPM91810.1"/>
    <property type="molecule type" value="Genomic_DNA"/>
</dbReference>
<organism evidence="2">
    <name type="scientific">bioreactor metagenome</name>
    <dbReference type="NCBI Taxonomy" id="1076179"/>
    <lineage>
        <taxon>unclassified sequences</taxon>
        <taxon>metagenomes</taxon>
        <taxon>ecological metagenomes</taxon>
    </lineage>
</organism>
<feature type="compositionally biased region" description="Basic and acidic residues" evidence="1">
    <location>
        <begin position="1"/>
        <end position="23"/>
    </location>
</feature>
<dbReference type="AlphaFoldDB" id="A0A645DQQ5"/>
<gene>
    <name evidence="2" type="ORF">SDC9_138944</name>
</gene>
<reference evidence="2" key="1">
    <citation type="submission" date="2019-08" db="EMBL/GenBank/DDBJ databases">
        <authorList>
            <person name="Kucharzyk K."/>
            <person name="Murdoch R.W."/>
            <person name="Higgins S."/>
            <person name="Loffler F."/>
        </authorList>
    </citation>
    <scope>NUCLEOTIDE SEQUENCE</scope>
</reference>
<name>A0A645DQQ5_9ZZZZ</name>
<evidence type="ECO:0000313" key="2">
    <source>
        <dbReference type="EMBL" id="MPM91810.1"/>
    </source>
</evidence>
<sequence>MLETAMKPRDISNDTRKGDDETKNGWTSTRRSSGFLDLRRGDGGSSAKWTGGIKKLEMGSG</sequence>
<proteinExistence type="predicted"/>